<organism evidence="2 3">
    <name type="scientific">Anaeroselena agilis</name>
    <dbReference type="NCBI Taxonomy" id="3063788"/>
    <lineage>
        <taxon>Bacteria</taxon>
        <taxon>Bacillati</taxon>
        <taxon>Bacillota</taxon>
        <taxon>Negativicutes</taxon>
        <taxon>Acetonemataceae</taxon>
        <taxon>Anaeroselena</taxon>
    </lineage>
</organism>
<keyword evidence="1" id="KW-0732">Signal</keyword>
<name>A0ABU3NVM8_9FIRM</name>
<evidence type="ECO:0000313" key="2">
    <source>
        <dbReference type="EMBL" id="MDT8900879.1"/>
    </source>
</evidence>
<evidence type="ECO:0000256" key="1">
    <source>
        <dbReference type="SAM" id="SignalP"/>
    </source>
</evidence>
<feature type="signal peptide" evidence="1">
    <location>
        <begin position="1"/>
        <end position="26"/>
    </location>
</feature>
<feature type="chain" id="PRO_5046236152" evidence="1">
    <location>
        <begin position="27"/>
        <end position="152"/>
    </location>
</feature>
<reference evidence="2 3" key="1">
    <citation type="submission" date="2023-07" db="EMBL/GenBank/DDBJ databases">
        <title>The novel representative of Negativicutes class, Anaeroselena agilis gen. nov. sp. nov.</title>
        <authorList>
            <person name="Prokofeva M.I."/>
            <person name="Elcheninov A.G."/>
            <person name="Klyukina A."/>
            <person name="Kublanov I.V."/>
            <person name="Frolov E.N."/>
            <person name="Podosokorskaya O.A."/>
        </authorList>
    </citation>
    <scope>NUCLEOTIDE SEQUENCE [LARGE SCALE GENOMIC DNA]</scope>
    <source>
        <strain evidence="2 3">4137-cl</strain>
    </source>
</reference>
<comment type="caution">
    <text evidence="2">The sequence shown here is derived from an EMBL/GenBank/DDBJ whole genome shotgun (WGS) entry which is preliminary data.</text>
</comment>
<accession>A0ABU3NVM8</accession>
<keyword evidence="3" id="KW-1185">Reference proteome</keyword>
<dbReference type="EMBL" id="JAUOZS010000001">
    <property type="protein sequence ID" value="MDT8900879.1"/>
    <property type="molecule type" value="Genomic_DNA"/>
</dbReference>
<evidence type="ECO:0000313" key="3">
    <source>
        <dbReference type="Proteomes" id="UP001254848"/>
    </source>
</evidence>
<proteinExistence type="predicted"/>
<dbReference type="RefSeq" id="WP_413779411.1">
    <property type="nucleotide sequence ID" value="NZ_JAUOZS010000001.1"/>
</dbReference>
<protein>
    <submittedName>
        <fullName evidence="2">Uncharacterized protein</fullName>
    </submittedName>
</protein>
<gene>
    <name evidence="2" type="ORF">Q4T40_06480</name>
</gene>
<sequence>MRKIIIMAMLAMAIGVSSPLMPVAHAATANDVLAQIMAQNPKAAQVQELLALKQDIEQGGRGAIVSRVTQAALDRVGQGELAGLVGSAANGGEFRAAVETAVRQEVTAQLAAKFGPYEDSLNLLATLLQNAGLIPQTVRDSNSLAAGGQILQ</sequence>
<dbReference type="Proteomes" id="UP001254848">
    <property type="component" value="Unassembled WGS sequence"/>
</dbReference>